<protein>
    <submittedName>
        <fullName evidence="3">Peptide N-acetyl-beta-D-glucosaminyl asparaginase amidase A</fullName>
    </submittedName>
</protein>
<organism evidence="3 4">
    <name type="scientific">Stackebrandtia endophytica</name>
    <dbReference type="NCBI Taxonomy" id="1496996"/>
    <lineage>
        <taxon>Bacteria</taxon>
        <taxon>Bacillati</taxon>
        <taxon>Actinomycetota</taxon>
        <taxon>Actinomycetes</taxon>
        <taxon>Glycomycetales</taxon>
        <taxon>Glycomycetaceae</taxon>
        <taxon>Stackebrandtia</taxon>
    </lineage>
</organism>
<accession>A0A543AUI3</accession>
<evidence type="ECO:0000256" key="1">
    <source>
        <dbReference type="SAM" id="SignalP"/>
    </source>
</evidence>
<feature type="domain" description="Peptide N-acetyl-beta-D-glucosaminyl asparaginase amidase A N-terminal" evidence="2">
    <location>
        <begin position="48"/>
        <end position="325"/>
    </location>
</feature>
<dbReference type="RefSeq" id="WP_142037323.1">
    <property type="nucleotide sequence ID" value="NZ_JBHTGS010000001.1"/>
</dbReference>
<feature type="signal peptide" evidence="1">
    <location>
        <begin position="1"/>
        <end position="24"/>
    </location>
</feature>
<evidence type="ECO:0000313" key="3">
    <source>
        <dbReference type="EMBL" id="TQL76232.1"/>
    </source>
</evidence>
<feature type="chain" id="PRO_5022183518" evidence="1">
    <location>
        <begin position="25"/>
        <end position="544"/>
    </location>
</feature>
<proteinExistence type="predicted"/>
<evidence type="ECO:0000259" key="2">
    <source>
        <dbReference type="Pfam" id="PF12222"/>
    </source>
</evidence>
<dbReference type="AlphaFoldDB" id="A0A543AUI3"/>
<dbReference type="InterPro" id="IPR056948">
    <property type="entry name" value="PNGaseA_N"/>
</dbReference>
<keyword evidence="4" id="KW-1185">Reference proteome</keyword>
<dbReference type="Proteomes" id="UP000317043">
    <property type="component" value="Unassembled WGS sequence"/>
</dbReference>
<dbReference type="OrthoDB" id="3275185at2"/>
<name>A0A543AUI3_9ACTN</name>
<reference evidence="3 4" key="1">
    <citation type="submission" date="2019-06" db="EMBL/GenBank/DDBJ databases">
        <title>Sequencing the genomes of 1000 actinobacteria strains.</title>
        <authorList>
            <person name="Klenk H.-P."/>
        </authorList>
    </citation>
    <scope>NUCLEOTIDE SEQUENCE [LARGE SCALE GENOMIC DNA]</scope>
    <source>
        <strain evidence="3 4">DSM 45928</strain>
    </source>
</reference>
<comment type="caution">
    <text evidence="3">The sequence shown here is derived from an EMBL/GenBank/DDBJ whole genome shotgun (WGS) entry which is preliminary data.</text>
</comment>
<gene>
    <name evidence="3" type="ORF">FB566_1754</name>
</gene>
<dbReference type="InterPro" id="IPR021102">
    <property type="entry name" value="PNGase_A"/>
</dbReference>
<dbReference type="Pfam" id="PF12222">
    <property type="entry name" value="PNGaseA"/>
    <property type="match status" value="1"/>
</dbReference>
<dbReference type="PANTHER" id="PTHR31104">
    <property type="entry name" value="PEPTIDE-N4-(N-ACETYL-BETA-GLUCOSAMINYL)ASPARAGINE AMIDASE A PROTEIN"/>
    <property type="match status" value="1"/>
</dbReference>
<dbReference type="InParanoid" id="A0A543AUI3"/>
<keyword evidence="1" id="KW-0732">Signal</keyword>
<sequence length="544" mass="59528">MRRALSVTAAVALLTAVINSPAQADAPDEFGSDWDDPISAVAPVERPDTESCEVVLVDHVFDDFEPYESEYTPPAECAGDWSKVVLDLTGAVSGRQYDRMGTLTIGGVPVFNTSTPQPSPEGIEWQAEKDLTGYQALFRDDQPVVMELGNLVDDVHTGVFDIQVTVTFYAADDDYPVTTGADRVLPLEDADRVGTDLVGSVTVPRNSMRLLADVYATGSGGGCEEFWYLTAPPEADYSCESSEGPYREVQVLVDGRVAGIATPYPAIYTGGWSNPFLWYNLPAPRAFDLRPITYDLTPYLGLLNDGRAHEVAVRVVGVDEDTDGWSTPTAFRVWQDHDSDVVAGGLLSSNTTQLRNTWSVTANGDETQVLAEAGHQHTATGWLETSEGRVLTTVDRVLTYSSTHAFGAAENPDALGSNWRDVETRTVLADSAEAEERKNDRRYQVDGQISLDEDDRLTTSIVLHDSLISEVTSAQRVLSRVHVSHGYMGKASWTINVPREERNATGTSSVRFQVRWDAGNGNGACFDRHIRSRNGYVVSDRQRC</sequence>
<evidence type="ECO:0000313" key="4">
    <source>
        <dbReference type="Proteomes" id="UP000317043"/>
    </source>
</evidence>
<dbReference type="EMBL" id="VFOW01000001">
    <property type="protein sequence ID" value="TQL76232.1"/>
    <property type="molecule type" value="Genomic_DNA"/>
</dbReference>